<protein>
    <submittedName>
        <fullName evidence="2">Uncharacterized protein</fullName>
    </submittedName>
</protein>
<evidence type="ECO:0000256" key="1">
    <source>
        <dbReference type="SAM" id="MobiDB-lite"/>
    </source>
</evidence>
<evidence type="ECO:0000313" key="2">
    <source>
        <dbReference type="EMBL" id="MBX48572.1"/>
    </source>
</evidence>
<proteinExistence type="predicted"/>
<organism evidence="2">
    <name type="scientific">Rhizophora mucronata</name>
    <name type="common">Asiatic mangrove</name>
    <dbReference type="NCBI Taxonomy" id="61149"/>
    <lineage>
        <taxon>Eukaryota</taxon>
        <taxon>Viridiplantae</taxon>
        <taxon>Streptophyta</taxon>
        <taxon>Embryophyta</taxon>
        <taxon>Tracheophyta</taxon>
        <taxon>Spermatophyta</taxon>
        <taxon>Magnoliopsida</taxon>
        <taxon>eudicotyledons</taxon>
        <taxon>Gunneridae</taxon>
        <taxon>Pentapetalae</taxon>
        <taxon>rosids</taxon>
        <taxon>fabids</taxon>
        <taxon>Malpighiales</taxon>
        <taxon>Rhizophoraceae</taxon>
        <taxon>Rhizophora</taxon>
    </lineage>
</organism>
<feature type="region of interest" description="Disordered" evidence="1">
    <location>
        <begin position="26"/>
        <end position="53"/>
    </location>
</feature>
<name>A0A2P2P1H2_RHIMU</name>
<sequence length="53" mass="6094">MDSLLPQKLKQTGIWYLQTAKYHQSVSTSRHKRQSQNQPGQGSCELEHKVSPK</sequence>
<accession>A0A2P2P1H2</accession>
<dbReference type="EMBL" id="GGEC01068088">
    <property type="protein sequence ID" value="MBX48572.1"/>
    <property type="molecule type" value="Transcribed_RNA"/>
</dbReference>
<dbReference type="AlphaFoldDB" id="A0A2P2P1H2"/>
<reference evidence="2" key="1">
    <citation type="submission" date="2018-02" db="EMBL/GenBank/DDBJ databases">
        <title>Rhizophora mucronata_Transcriptome.</title>
        <authorList>
            <person name="Meera S.P."/>
            <person name="Sreeshan A."/>
            <person name="Augustine A."/>
        </authorList>
    </citation>
    <scope>NUCLEOTIDE SEQUENCE</scope>
    <source>
        <tissue evidence="2">Leaf</tissue>
    </source>
</reference>